<accession>A0A0A3I475</accession>
<dbReference type="PANTHER" id="PTHR42986">
    <property type="entry name" value="BENZALDEHYDE DEHYDROGENASE YFMT"/>
    <property type="match status" value="1"/>
</dbReference>
<dbReference type="InterPro" id="IPR029510">
    <property type="entry name" value="Ald_DH_CS_GLU"/>
</dbReference>
<dbReference type="RefSeq" id="WP_036197987.1">
    <property type="nucleotide sequence ID" value="NZ_AVCY01000018.1"/>
</dbReference>
<dbReference type="Pfam" id="PF00171">
    <property type="entry name" value="Aldedh"/>
    <property type="match status" value="1"/>
</dbReference>
<dbReference type="GO" id="GO:0016620">
    <property type="term" value="F:oxidoreductase activity, acting on the aldehyde or oxo group of donors, NAD or NADP as acceptor"/>
    <property type="evidence" value="ECO:0007669"/>
    <property type="project" value="InterPro"/>
</dbReference>
<protein>
    <submittedName>
        <fullName evidence="7">Aldehyde dehydrogenase</fullName>
    </submittedName>
</protein>
<dbReference type="eggNOG" id="COG1012">
    <property type="taxonomic scope" value="Bacteria"/>
</dbReference>
<dbReference type="PROSITE" id="PS00687">
    <property type="entry name" value="ALDEHYDE_DEHYDR_GLU"/>
    <property type="match status" value="1"/>
</dbReference>
<evidence type="ECO:0000313" key="7">
    <source>
        <dbReference type="EMBL" id="KGR77473.1"/>
    </source>
</evidence>
<feature type="domain" description="Aldehyde dehydrogenase" evidence="6">
    <location>
        <begin position="16"/>
        <end position="474"/>
    </location>
</feature>
<keyword evidence="2 5" id="KW-0560">Oxidoreductase</keyword>
<dbReference type="Gene3D" id="3.40.309.10">
    <property type="entry name" value="Aldehyde Dehydrogenase, Chain A, domain 2"/>
    <property type="match status" value="1"/>
</dbReference>
<evidence type="ECO:0000259" key="6">
    <source>
        <dbReference type="Pfam" id="PF00171"/>
    </source>
</evidence>
<comment type="similarity">
    <text evidence="1 5">Belongs to the aldehyde dehydrogenase family.</text>
</comment>
<evidence type="ECO:0000313" key="8">
    <source>
        <dbReference type="Proteomes" id="UP000030408"/>
    </source>
</evidence>
<dbReference type="AlphaFoldDB" id="A0A0A3I475"/>
<dbReference type="InterPro" id="IPR016161">
    <property type="entry name" value="Ald_DH/histidinol_DH"/>
</dbReference>
<gene>
    <name evidence="7" type="ORF">CD33_02995</name>
</gene>
<dbReference type="InterPro" id="IPR016163">
    <property type="entry name" value="Ald_DH_C"/>
</dbReference>
<evidence type="ECO:0000256" key="3">
    <source>
        <dbReference type="ARBA" id="ARBA00023027"/>
    </source>
</evidence>
<keyword evidence="3" id="KW-0520">NAD</keyword>
<evidence type="ECO:0000256" key="2">
    <source>
        <dbReference type="ARBA" id="ARBA00023002"/>
    </source>
</evidence>
<keyword evidence="8" id="KW-1185">Reference proteome</keyword>
<dbReference type="InterPro" id="IPR016162">
    <property type="entry name" value="Ald_DH_N"/>
</dbReference>
<evidence type="ECO:0000256" key="4">
    <source>
        <dbReference type="PROSITE-ProRule" id="PRU10007"/>
    </source>
</evidence>
<evidence type="ECO:0000256" key="1">
    <source>
        <dbReference type="ARBA" id="ARBA00009986"/>
    </source>
</evidence>
<dbReference type="PANTHER" id="PTHR42986:SF1">
    <property type="entry name" value="BENZALDEHYDE DEHYDROGENASE YFMT"/>
    <property type="match status" value="1"/>
</dbReference>
<dbReference type="Proteomes" id="UP000030408">
    <property type="component" value="Unassembled WGS sequence"/>
</dbReference>
<dbReference type="STRING" id="1384057.CD33_02995"/>
<sequence length="485" mass="53344">MNQFTTLNKSYLNGQWVDGDSGKTFDITNPYDDSLLATVKMASKEQVIQSFEDAQRAQIEWGKSPDLRRSVIEKAITFFEQNKDEIIELLIVESGSSFIKANVEFGSTVGVLQEALTTIDKVHEVRTEQSVIPNKVNEIHRLPLGVVSSIAPFNFPLYLSMRTIAPALALGNSVVHKADLQVSLSSGSLIAKAFEEGGIPAGVFQSVLTKTSIIGDLMVEHPVVRLISFTGSTEVGRHIGTVAGSLFKRVALELGGNAPFVVLSDADLDQAVKAAVFGKFLHQGQICMITNRIIIHEDLYDQFAEKFVERVKSLQYGDPRNHEVIIGPIINKKQLDFSLQNISKAKAQGIEVLLDGELIGNVLTPTIFGNVKNDSELAQTELFGPIVPLIKASSDDEAIEFANHTIYGLSSAIFAGDLDRARDYALEIEFGMTHLNDQTVNDEPRAPFGGMRDSGVGRFGNPWIVDEFTVTKWISVQTKPREYPF</sequence>
<feature type="active site" evidence="4">
    <location>
        <position position="253"/>
    </location>
</feature>
<proteinExistence type="inferred from homology"/>
<comment type="caution">
    <text evidence="7">The sequence shown here is derived from an EMBL/GenBank/DDBJ whole genome shotgun (WGS) entry which is preliminary data.</text>
</comment>
<reference evidence="7 8" key="1">
    <citation type="submission" date="2014-02" db="EMBL/GenBank/DDBJ databases">
        <title>Draft genome sequence of Lysinibacillus sinduriensis JCM 15800.</title>
        <authorList>
            <person name="Zhang F."/>
            <person name="Wang G."/>
            <person name="Zhang L."/>
        </authorList>
    </citation>
    <scope>NUCLEOTIDE SEQUENCE [LARGE SCALE GENOMIC DNA]</scope>
    <source>
        <strain evidence="7 8">JCM 15800</strain>
    </source>
</reference>
<dbReference type="OrthoDB" id="9762913at2"/>
<dbReference type="SUPFAM" id="SSF53720">
    <property type="entry name" value="ALDH-like"/>
    <property type="match status" value="1"/>
</dbReference>
<dbReference type="Gene3D" id="3.40.605.10">
    <property type="entry name" value="Aldehyde Dehydrogenase, Chain A, domain 1"/>
    <property type="match status" value="1"/>
</dbReference>
<dbReference type="InterPro" id="IPR015590">
    <property type="entry name" value="Aldehyde_DH_dom"/>
</dbReference>
<name>A0A0A3I475_9BACL</name>
<organism evidence="7 8">
    <name type="scientific">Ureibacillus sinduriensis BLB-1 = JCM 15800</name>
    <dbReference type="NCBI Taxonomy" id="1384057"/>
    <lineage>
        <taxon>Bacteria</taxon>
        <taxon>Bacillati</taxon>
        <taxon>Bacillota</taxon>
        <taxon>Bacilli</taxon>
        <taxon>Bacillales</taxon>
        <taxon>Caryophanaceae</taxon>
        <taxon>Ureibacillus</taxon>
    </lineage>
</organism>
<dbReference type="FunFam" id="3.40.309.10:FF:000009">
    <property type="entry name" value="Aldehyde dehydrogenase A"/>
    <property type="match status" value="1"/>
</dbReference>
<evidence type="ECO:0000256" key="5">
    <source>
        <dbReference type="RuleBase" id="RU003345"/>
    </source>
</evidence>
<dbReference type="EMBL" id="JPVO01000038">
    <property type="protein sequence ID" value="KGR77473.1"/>
    <property type="molecule type" value="Genomic_DNA"/>
</dbReference>